<sequence length="100" mass="11118">MFPDPGRVLGLWISVLAMTAEAQSVMTMRMMGMAGLWPVPRSEANRMVIEKVEAWNDLVRAGTVTAFGSPLDAMEAAVKPYRRRTRANARRLGRMPAKGR</sequence>
<proteinExistence type="predicted"/>
<dbReference type="RefSeq" id="WP_275631424.1">
    <property type="nucleotide sequence ID" value="NZ_JARGYD010000001.1"/>
</dbReference>
<dbReference type="EMBL" id="JBHRTB010000010">
    <property type="protein sequence ID" value="MFC3144164.1"/>
    <property type="molecule type" value="Genomic_DNA"/>
</dbReference>
<keyword evidence="2" id="KW-1185">Reference proteome</keyword>
<organism evidence="1 2">
    <name type="scientific">Psychromarinibacter halotolerans</name>
    <dbReference type="NCBI Taxonomy" id="1775175"/>
    <lineage>
        <taxon>Bacteria</taxon>
        <taxon>Pseudomonadati</taxon>
        <taxon>Pseudomonadota</taxon>
        <taxon>Alphaproteobacteria</taxon>
        <taxon>Rhodobacterales</taxon>
        <taxon>Paracoccaceae</taxon>
        <taxon>Psychromarinibacter</taxon>
    </lineage>
</organism>
<name>A0ABV7GRF6_9RHOB</name>
<evidence type="ECO:0000313" key="1">
    <source>
        <dbReference type="EMBL" id="MFC3144164.1"/>
    </source>
</evidence>
<reference evidence="2" key="1">
    <citation type="journal article" date="2019" name="Int. J. Syst. Evol. Microbiol.">
        <title>The Global Catalogue of Microorganisms (GCM) 10K type strain sequencing project: providing services to taxonomists for standard genome sequencing and annotation.</title>
        <authorList>
            <consortium name="The Broad Institute Genomics Platform"/>
            <consortium name="The Broad Institute Genome Sequencing Center for Infectious Disease"/>
            <person name="Wu L."/>
            <person name="Ma J."/>
        </authorList>
    </citation>
    <scope>NUCLEOTIDE SEQUENCE [LARGE SCALE GENOMIC DNA]</scope>
    <source>
        <strain evidence="2">KCTC 52366</strain>
    </source>
</reference>
<protein>
    <submittedName>
        <fullName evidence="1">Antibiotic ABC transporter</fullName>
    </submittedName>
</protein>
<dbReference type="Proteomes" id="UP001595632">
    <property type="component" value="Unassembled WGS sequence"/>
</dbReference>
<accession>A0ABV7GRF6</accession>
<evidence type="ECO:0000313" key="2">
    <source>
        <dbReference type="Proteomes" id="UP001595632"/>
    </source>
</evidence>
<comment type="caution">
    <text evidence="1">The sequence shown here is derived from an EMBL/GenBank/DDBJ whole genome shotgun (WGS) entry which is preliminary data.</text>
</comment>
<gene>
    <name evidence="1" type="ORF">ACFOGP_15695</name>
</gene>